<sequence length="266" mass="28436">MLLPLAPASPFDVLRSPGCGRSDVVADSCEGLDPIKEAVLVERFGSVAAFMEAAEKIMVLIKDTRAKAEEACRLAVLIQEATTGGGSNVAAVSELCKVVATAGDGSSSGVAKALEVCKAVDVMHKEVAAPADLMQVGTTAEKVAYRPPFLIPAPRAVDIGSDEVENPSCYQRTILEDDSDHKPLFEKALVGQINIEDMSGKAKDVISEEGSSEEMKDSDNDVGMVIGGYAQEPYDDRGLEELMQDQDALEKSVKNFLECFKSTKFR</sequence>
<dbReference type="Gramene" id="OBART11G13140.1">
    <property type="protein sequence ID" value="OBART11G13140.1"/>
    <property type="gene ID" value="OBART11G13140"/>
</dbReference>
<organism evidence="1">
    <name type="scientific">Oryza barthii</name>
    <dbReference type="NCBI Taxonomy" id="65489"/>
    <lineage>
        <taxon>Eukaryota</taxon>
        <taxon>Viridiplantae</taxon>
        <taxon>Streptophyta</taxon>
        <taxon>Embryophyta</taxon>
        <taxon>Tracheophyta</taxon>
        <taxon>Spermatophyta</taxon>
        <taxon>Magnoliopsida</taxon>
        <taxon>Liliopsida</taxon>
        <taxon>Poales</taxon>
        <taxon>Poaceae</taxon>
        <taxon>BOP clade</taxon>
        <taxon>Oryzoideae</taxon>
        <taxon>Oryzeae</taxon>
        <taxon>Oryzinae</taxon>
        <taxon>Oryza</taxon>
    </lineage>
</organism>
<dbReference type="AlphaFoldDB" id="A0A0D3HLQ4"/>
<dbReference type="HOGENOM" id="CLU_060648_0_0_1"/>
<evidence type="ECO:0000313" key="1">
    <source>
        <dbReference type="EnsemblPlants" id="OBART11G13140.1"/>
    </source>
</evidence>
<protein>
    <submittedName>
        <fullName evidence="1">Uncharacterized protein</fullName>
    </submittedName>
</protein>
<name>A0A0D3HLQ4_9ORYZ</name>
<accession>A0A0D3HLQ4</accession>
<dbReference type="PaxDb" id="65489-OBART11G13140.1"/>
<keyword evidence="2" id="KW-1185">Reference proteome</keyword>
<reference evidence="1" key="1">
    <citation type="journal article" date="2009" name="Rice">
        <title>De Novo Next Generation Sequencing of Plant Genomes.</title>
        <authorList>
            <person name="Rounsley S."/>
            <person name="Marri P.R."/>
            <person name="Yu Y."/>
            <person name="He R."/>
            <person name="Sisneros N."/>
            <person name="Goicoechea J.L."/>
            <person name="Lee S.J."/>
            <person name="Angelova A."/>
            <person name="Kudrna D."/>
            <person name="Luo M."/>
            <person name="Affourtit J."/>
            <person name="Desany B."/>
            <person name="Knight J."/>
            <person name="Niazi F."/>
            <person name="Egholm M."/>
            <person name="Wing R.A."/>
        </authorList>
    </citation>
    <scope>NUCLEOTIDE SEQUENCE [LARGE SCALE GENOMIC DNA]</scope>
    <source>
        <strain evidence="1">cv. IRGC 105608</strain>
    </source>
</reference>
<reference evidence="1" key="2">
    <citation type="submission" date="2015-03" db="UniProtKB">
        <authorList>
            <consortium name="EnsemblPlants"/>
        </authorList>
    </citation>
    <scope>IDENTIFICATION</scope>
</reference>
<dbReference type="Proteomes" id="UP000026960">
    <property type="component" value="Chromosome 11"/>
</dbReference>
<evidence type="ECO:0000313" key="2">
    <source>
        <dbReference type="Proteomes" id="UP000026960"/>
    </source>
</evidence>
<dbReference type="EnsemblPlants" id="OBART11G13140.1">
    <property type="protein sequence ID" value="OBART11G13140.1"/>
    <property type="gene ID" value="OBART11G13140"/>
</dbReference>
<proteinExistence type="predicted"/>